<gene>
    <name evidence="4" type="ORF">ES711_10690</name>
</gene>
<dbReference type="Pfam" id="PF00930">
    <property type="entry name" value="DPPIV_N"/>
    <property type="match status" value="1"/>
</dbReference>
<keyword evidence="1" id="KW-0732">Signal</keyword>
<dbReference type="OrthoDB" id="9812921at2"/>
<proteinExistence type="predicted"/>
<dbReference type="SUPFAM" id="SSF53474">
    <property type="entry name" value="alpha/beta-Hydrolases"/>
    <property type="match status" value="1"/>
</dbReference>
<feature type="domain" description="Dipeptidylpeptidase IV N-terminal" evidence="3">
    <location>
        <begin position="236"/>
        <end position="500"/>
    </location>
</feature>
<dbReference type="PANTHER" id="PTHR11731:SF193">
    <property type="entry name" value="DIPEPTIDYL PEPTIDASE 9"/>
    <property type="match status" value="1"/>
</dbReference>
<feature type="domain" description="Peptidase S9 prolyl oligopeptidase catalytic" evidence="2">
    <location>
        <begin position="590"/>
        <end position="785"/>
    </location>
</feature>
<dbReference type="RefSeq" id="WP_146893285.1">
    <property type="nucleotide sequence ID" value="NZ_VORX01000004.1"/>
</dbReference>
<sequence length="788" mass="89533">MTKSIFFSILFSVLFINIHAQQSALSVEKVMQDPKWMGTFPSNIKWDQNSSAIYFNYNKDADPADSLYCIGLKNTKSIEKVSWSKEKDTEFSRGTYNAKKTKKLKIIGNTLSIYDLKSGKETELLQLPENIRNANFLANEDWIAFELDNNAYVYSQDTGVLKKLTQIKTGEAPKKKDPKTSDKSTFLENENLKLLSVVKEREDEKEISKKIREVRQDKDAYTYYAGERQIMNLQVSPDAKYVTFSLYDRGKSDNTIVPNYIDASSYTKDLNTRSKVGADDTKVELAIYNVEKDTVYTVNTTNLPGITDLPDYVTDYPDKEWEEKEREVISSPAYFSDNGQHAIVNVRSKDNKDRWIATLDLKSGALSSLDRQRDEAWIAGPGIGWSMSGGTMGWLPDNKHIYFQSEATGYSHLYLLDVTNGTKKALTSGNYEVFEPFMSNDKKSWYLTTSQVGPGERHFYKMALMGGSMEQLTTMPGNNDVSLSPDEKHMAILHSYSNQPWELYYKKTAAKAEALQLTSGQSEEFKTYAWRDPQLVTFKAQDGADVPARLYLPEASVKNNAAVIFVHGAGYLQNVHKWWSSYFREYMFHNLLTDLGYTVIDIDYRGSAGYGRDWRTGIYRHMGGKDLSDQVDGAKYLVDTHGIDKENIGIYGGSYGGFITLMALFTEAETFKSGAALRSVTDWAHYNHGYTSNILNEPINDPIAYERSSPIYFAEGLEGNLLIAHGMVDVNVHFQDVVRLSQRLIELGKDNWEMAVYPAEDHGFVEPSSWTDEYKRILKLFNTTLLNK</sequence>
<comment type="caution">
    <text evidence="4">The sequence shown here is derived from an EMBL/GenBank/DDBJ whole genome shotgun (WGS) entry which is preliminary data.</text>
</comment>
<dbReference type="Proteomes" id="UP000321734">
    <property type="component" value="Unassembled WGS sequence"/>
</dbReference>
<evidence type="ECO:0000256" key="1">
    <source>
        <dbReference type="SAM" id="SignalP"/>
    </source>
</evidence>
<dbReference type="PANTHER" id="PTHR11731">
    <property type="entry name" value="PROTEASE FAMILY S9B,C DIPEPTIDYL-PEPTIDASE IV-RELATED"/>
    <property type="match status" value="1"/>
</dbReference>
<dbReference type="SUPFAM" id="SSF82171">
    <property type="entry name" value="DPP6 N-terminal domain-like"/>
    <property type="match status" value="1"/>
</dbReference>
<organism evidence="4 5">
    <name type="scientific">Gelidibacter salicanalis</name>
    <dbReference type="NCBI Taxonomy" id="291193"/>
    <lineage>
        <taxon>Bacteria</taxon>
        <taxon>Pseudomonadati</taxon>
        <taxon>Bacteroidota</taxon>
        <taxon>Flavobacteriia</taxon>
        <taxon>Flavobacteriales</taxon>
        <taxon>Flavobacteriaceae</taxon>
        <taxon>Gelidibacter</taxon>
    </lineage>
</organism>
<dbReference type="Gene3D" id="2.140.10.30">
    <property type="entry name" value="Dipeptidylpeptidase IV, N-terminal domain"/>
    <property type="match status" value="2"/>
</dbReference>
<keyword evidence="5" id="KW-1185">Reference proteome</keyword>
<evidence type="ECO:0000259" key="3">
    <source>
        <dbReference type="Pfam" id="PF00930"/>
    </source>
</evidence>
<dbReference type="GO" id="GO:0008239">
    <property type="term" value="F:dipeptidyl-peptidase activity"/>
    <property type="evidence" value="ECO:0007669"/>
    <property type="project" value="TreeGrafter"/>
</dbReference>
<dbReference type="InterPro" id="IPR001375">
    <property type="entry name" value="Peptidase_S9_cat"/>
</dbReference>
<evidence type="ECO:0000313" key="5">
    <source>
        <dbReference type="Proteomes" id="UP000321734"/>
    </source>
</evidence>
<protein>
    <submittedName>
        <fullName evidence="4">S9 family peptidase</fullName>
    </submittedName>
</protein>
<dbReference type="InterPro" id="IPR002469">
    <property type="entry name" value="Peptidase_S9B_N"/>
</dbReference>
<dbReference type="AlphaFoldDB" id="A0A5C7AJ88"/>
<accession>A0A5C7AJ88</accession>
<dbReference type="GO" id="GO:0006508">
    <property type="term" value="P:proteolysis"/>
    <property type="evidence" value="ECO:0007669"/>
    <property type="project" value="InterPro"/>
</dbReference>
<feature type="chain" id="PRO_5022696704" evidence="1">
    <location>
        <begin position="21"/>
        <end position="788"/>
    </location>
</feature>
<dbReference type="Pfam" id="PF00326">
    <property type="entry name" value="Peptidase_S9"/>
    <property type="match status" value="1"/>
</dbReference>
<dbReference type="Gene3D" id="3.40.50.1820">
    <property type="entry name" value="alpha/beta hydrolase"/>
    <property type="match status" value="1"/>
</dbReference>
<evidence type="ECO:0000259" key="2">
    <source>
        <dbReference type="Pfam" id="PF00326"/>
    </source>
</evidence>
<reference evidence="4 5" key="1">
    <citation type="submission" date="2019-08" db="EMBL/GenBank/DDBJ databases">
        <title>Genome sequence of Gelidibacter salicanalis IC162T.</title>
        <authorList>
            <person name="Bowman J.P."/>
        </authorList>
    </citation>
    <scope>NUCLEOTIDE SEQUENCE [LARGE SCALE GENOMIC DNA]</scope>
    <source>
        <strain evidence="4 5">IC162</strain>
    </source>
</reference>
<feature type="signal peptide" evidence="1">
    <location>
        <begin position="1"/>
        <end position="20"/>
    </location>
</feature>
<evidence type="ECO:0000313" key="4">
    <source>
        <dbReference type="EMBL" id="TXE07889.1"/>
    </source>
</evidence>
<dbReference type="InterPro" id="IPR029058">
    <property type="entry name" value="AB_hydrolase_fold"/>
</dbReference>
<dbReference type="InterPro" id="IPR050278">
    <property type="entry name" value="Serine_Prot_S9B/DPPIV"/>
</dbReference>
<name>A0A5C7AJ88_9FLAO</name>
<dbReference type="GO" id="GO:0008236">
    <property type="term" value="F:serine-type peptidase activity"/>
    <property type="evidence" value="ECO:0007669"/>
    <property type="project" value="InterPro"/>
</dbReference>
<dbReference type="EMBL" id="VORX01000004">
    <property type="protein sequence ID" value="TXE07889.1"/>
    <property type="molecule type" value="Genomic_DNA"/>
</dbReference>